<dbReference type="GO" id="GO:0009986">
    <property type="term" value="C:cell surface"/>
    <property type="evidence" value="ECO:0007669"/>
    <property type="project" value="TreeGrafter"/>
</dbReference>
<dbReference type="Pfam" id="PF23283">
    <property type="entry name" value="D8C_UMOD"/>
    <property type="match status" value="1"/>
</dbReference>
<dbReference type="Pfam" id="PF26129">
    <property type="entry name" value="Vwde"/>
    <property type="match status" value="1"/>
</dbReference>
<dbReference type="PROSITE" id="PS00010">
    <property type="entry name" value="ASX_HYDROXYL"/>
    <property type="match status" value="1"/>
</dbReference>
<evidence type="ECO:0000256" key="5">
    <source>
        <dbReference type="ARBA" id="ARBA00023157"/>
    </source>
</evidence>
<evidence type="ECO:0000259" key="8">
    <source>
        <dbReference type="PROSITE" id="PS50026"/>
    </source>
</evidence>
<feature type="disulfide bond" evidence="6">
    <location>
        <begin position="1195"/>
        <end position="1205"/>
    </location>
</feature>
<gene>
    <name evidence="10" type="primary">Vwde_0</name>
    <name evidence="10" type="ORF">GTO96_0019790</name>
</gene>
<feature type="disulfide bond" evidence="6">
    <location>
        <begin position="1179"/>
        <end position="1188"/>
    </location>
</feature>
<sequence length="1731" mass="191913">MLQEFVDGVAEGLHGHPEALWVYLGPVPAALPGVAEVLQSMAPEPSKCSLAVTTGPNTVELPTSVPVAPTPTRTAVLLSPECYPSGYQILRNPYRSVTFDSLELQKTAIQELVCDHSLSSGWYRFMINNKPAEMPTECIEINKCGTQAPVWLSLKDGPLPRPGEVKQLSACATWQFFLGSTKDCCLFRFPVSVRNCGGFYVYFLQPTQGCMGYCAQAKPQVVQSRPVIFPVLVGNSIHLKCVYPSSSSNQYLGYIVVWSRHLAHSVKEEIKKDTTLQTFAVAEIDGVHFKLGDTFAPEILQIAEDGKEHKVTVYSTVPIPCQEAGTQQNCKVTIDLSVDNSDSLDLETPNVVLSTCQVNLQQAPCMGNSCASAVLTLTAVTDFARDGNRASYIKATPDKHSHFLWKNYIPDVVKVVVQDIPTASCYSFTDPHIVTFDGRRYDNYKTGTFVLYRSLHRDFEVHVRQWDCGSRHYAVSCNCGVVAKEDNSIIAFDMCNGQIQETRPRLSVKRTGRRSHQIKILEAHQGKKITILFPSGAFVRADVSDWGMSLSVRAPSIDFNSTRGLCGVFDRNSQNDFHKPDGSVLASSHRNNGPEEFIEEWRLPAGESLFDMTPPTKDEDIEQNYCKCQEKYTMSLHAVNKPEVLQDQLPLSYCKSNDNVDYSLVIPFLDITSEYISSHKLQHNIQKRQAEESFQNSGNLSKAVKNLHLHKRIETHDKDNVGFALREERDQGQINDTEQIIKGQAKDFLTRRKRQSPYDYLPVVTFQSLSQVDLESLSYFFPEDHLSGSRPIVQLSWPTPSGLTSAKALEICQQALANSTIGVLCKEHLGRKLDEAIEMCLLDLQSKDDLTWEEALIPFLENECERKILENRSRATFVSRETKGSKYDIAAALRCPNFCNGNGQCTEWGCQCLPGYVLSDCSQSISQPPELTDLENNGLCDIRVFECSRLRVFGLGFINSADLHCKVTRLMYINGKWITGEEHITKATFLSSKVIDCEVPPLHSISSETVGFMMDEKPYAKWEIKITNDGLLYSESKVATFYDGVCQVCGSSSSGLYNQPPVFQPPASTLQTFFSENFVFQFNAIDPEGSAMLFLLESGPQDASLSPAGLLIWKVNLEETQIFEFTVADECNAQSRYSVEVDSFSLKYLFMKPCDCLNGGTCVTDINHPPGSGEYLCVCPSGFKGDFCQENIDNCISNPCGAGSCKDGVNSFICECPAGLTGATCQKDVNECEKSPCFPGVPCINNFGSYACGLCPQGMLGDGYSCKVERQVESIRVTATNSEPRPDEISRTSSVKLYPPEKLKKEAERGPFVEKIPNDSEKKGKYIPSNQLLPAASMVAVRCMRTGAILIPTTLAVTSPTSSYLKSFLKQIEDLTPLKHVSLIPGVNKFRANGTEDVAQPLLSTVPSMDQEAEATTSAPQRHFQPVDSELQNAQQMTLLPNNINNPASGIQNSKLVNDSFHLQMTTVSKNTMGSELLEDVKKGGFSPNHNASFKFITVTKRPSQTQMSDQSQGFAVFLSKHPIQTSSSGIQRKTITMMTTRSMPQLPSKTRSPQTSALTMAFQSSPYTLSDLSDASLLASLMKITEQPVVPPQRTTARKPYTSAINVVSSQQISLTSPSKHFIVTSRKGGCADMPCFSGVHCEPTNEGDFKCGVCPAGYTGNGITCKEMLKWRRMYRSQYLPLLPRLGRDIMPECFQLEEAEERYFLPTTGDNDLNSQPTVFWLYKVLKH</sequence>
<dbReference type="InterPro" id="IPR001846">
    <property type="entry name" value="VWF_type-D"/>
</dbReference>
<proteinExistence type="predicted"/>
<keyword evidence="4" id="KW-0175">Coiled coil</keyword>
<feature type="non-terminal residue" evidence="10">
    <location>
        <position position="1"/>
    </location>
</feature>
<dbReference type="InterPro" id="IPR000742">
    <property type="entry name" value="EGF"/>
</dbReference>
<feature type="domain" description="VWFD" evidence="9">
    <location>
        <begin position="423"/>
        <end position="609"/>
    </location>
</feature>
<dbReference type="PROSITE" id="PS50026">
    <property type="entry name" value="EGF_3"/>
    <property type="match status" value="2"/>
</dbReference>
<dbReference type="PROSITE" id="PS01187">
    <property type="entry name" value="EGF_CA"/>
    <property type="match status" value="1"/>
</dbReference>
<dbReference type="CDD" id="cd00054">
    <property type="entry name" value="EGF_CA"/>
    <property type="match status" value="3"/>
</dbReference>
<dbReference type="InterPro" id="IPR001881">
    <property type="entry name" value="EGF-like_Ca-bd_dom"/>
</dbReference>
<evidence type="ECO:0000313" key="11">
    <source>
        <dbReference type="Proteomes" id="UP000886611"/>
    </source>
</evidence>
<evidence type="ECO:0000256" key="3">
    <source>
        <dbReference type="ARBA" id="ARBA00022737"/>
    </source>
</evidence>
<dbReference type="PROSITE" id="PS00022">
    <property type="entry name" value="EGF_1"/>
    <property type="match status" value="2"/>
</dbReference>
<dbReference type="FunFam" id="2.10.25.10:FF:000499">
    <property type="entry name" value="Predicted protein"/>
    <property type="match status" value="1"/>
</dbReference>
<dbReference type="Pfam" id="PF00094">
    <property type="entry name" value="VWD"/>
    <property type="match status" value="1"/>
</dbReference>
<comment type="caution">
    <text evidence="6">Lacks conserved residue(s) required for the propagation of feature annotation.</text>
</comment>
<dbReference type="Pfam" id="PF00008">
    <property type="entry name" value="EGF"/>
    <property type="match status" value="1"/>
</dbReference>
<protein>
    <submittedName>
        <fullName evidence="10">VWDE protein</fullName>
    </submittedName>
</protein>
<evidence type="ECO:0000256" key="6">
    <source>
        <dbReference type="PROSITE-ProRule" id="PRU00076"/>
    </source>
</evidence>
<reference evidence="10 11" key="1">
    <citation type="journal article" date="2021" name="Cell">
        <title>Tracing the genetic footprints of vertebrate landing in non-teleost ray-finned fishes.</title>
        <authorList>
            <person name="Bi X."/>
            <person name="Wang K."/>
            <person name="Yang L."/>
            <person name="Pan H."/>
            <person name="Jiang H."/>
            <person name="Wei Q."/>
            <person name="Fang M."/>
            <person name="Yu H."/>
            <person name="Zhu C."/>
            <person name="Cai Y."/>
            <person name="He Y."/>
            <person name="Gan X."/>
            <person name="Zeng H."/>
            <person name="Yu D."/>
            <person name="Zhu Y."/>
            <person name="Jiang H."/>
            <person name="Qiu Q."/>
            <person name="Yang H."/>
            <person name="Zhang Y.E."/>
            <person name="Wang W."/>
            <person name="Zhu M."/>
            <person name="He S."/>
            <person name="Zhang G."/>
        </authorList>
    </citation>
    <scope>NUCLEOTIDE SEQUENCE [LARGE SCALE GENOMIC DNA]</scope>
    <source>
        <strain evidence="10">Bchr_013</strain>
    </source>
</reference>
<dbReference type="InterPro" id="IPR018097">
    <property type="entry name" value="EGF_Ca-bd_CS"/>
</dbReference>
<dbReference type="GO" id="GO:0005576">
    <property type="term" value="C:extracellular region"/>
    <property type="evidence" value="ECO:0007669"/>
    <property type="project" value="TreeGrafter"/>
</dbReference>
<evidence type="ECO:0000259" key="9">
    <source>
        <dbReference type="PROSITE" id="PS51233"/>
    </source>
</evidence>
<dbReference type="GO" id="GO:0005102">
    <property type="term" value="F:signaling receptor binding"/>
    <property type="evidence" value="ECO:0007669"/>
    <property type="project" value="TreeGrafter"/>
</dbReference>
<dbReference type="PANTHER" id="PTHR14949:SF52">
    <property type="entry name" value="VON WILLEBRAND FACTOR D AND EGF DOMAIN-CONTAINING PROTEIN"/>
    <property type="match status" value="1"/>
</dbReference>
<name>A0A8X8BLZ6_POLSE</name>
<evidence type="ECO:0000256" key="1">
    <source>
        <dbReference type="ARBA" id="ARBA00022536"/>
    </source>
</evidence>
<dbReference type="Pfam" id="PF25776">
    <property type="entry name" value="Ig_VWDE"/>
    <property type="match status" value="1"/>
</dbReference>
<dbReference type="InterPro" id="IPR057774">
    <property type="entry name" value="D8C_UMOD/GP2/OIT3-like"/>
</dbReference>
<evidence type="ECO:0000256" key="2">
    <source>
        <dbReference type="ARBA" id="ARBA00022729"/>
    </source>
</evidence>
<feature type="domain" description="EGF-like" evidence="8">
    <location>
        <begin position="1191"/>
        <end position="1226"/>
    </location>
</feature>
<dbReference type="SMART" id="SM00181">
    <property type="entry name" value="EGF"/>
    <property type="match status" value="5"/>
</dbReference>
<dbReference type="PROSITE" id="PS51233">
    <property type="entry name" value="VWFD"/>
    <property type="match status" value="1"/>
</dbReference>
<dbReference type="InterPro" id="IPR000152">
    <property type="entry name" value="EGF-type_Asp/Asn_hydroxyl_site"/>
</dbReference>
<dbReference type="SMART" id="SM00179">
    <property type="entry name" value="EGF_CA"/>
    <property type="match status" value="4"/>
</dbReference>
<feature type="domain" description="EGF-like" evidence="8">
    <location>
        <begin position="1150"/>
        <end position="1189"/>
    </location>
</feature>
<dbReference type="InterPro" id="IPR058727">
    <property type="entry name" value="Helical_Vwde"/>
</dbReference>
<dbReference type="PROSITE" id="PS01186">
    <property type="entry name" value="EGF_2"/>
    <property type="match status" value="1"/>
</dbReference>
<accession>A0A8X8BLZ6</accession>
<dbReference type="FunFam" id="2.10.25.10:FF:000031">
    <property type="entry name" value="neurogenic locus notch homolog protein 3"/>
    <property type="match status" value="1"/>
</dbReference>
<dbReference type="Gene3D" id="2.60.120.260">
    <property type="entry name" value="Galactose-binding domain-like"/>
    <property type="match status" value="1"/>
</dbReference>
<feature type="non-terminal residue" evidence="10">
    <location>
        <position position="1731"/>
    </location>
</feature>
<dbReference type="Gene3D" id="2.10.25.10">
    <property type="entry name" value="Laminin"/>
    <property type="match status" value="4"/>
</dbReference>
<dbReference type="SUPFAM" id="SSF57184">
    <property type="entry name" value="Growth factor receptor domain"/>
    <property type="match status" value="1"/>
</dbReference>
<dbReference type="InterPro" id="IPR050969">
    <property type="entry name" value="Dev_Signal_Modulators"/>
</dbReference>
<dbReference type="InterPro" id="IPR009030">
    <property type="entry name" value="Growth_fac_rcpt_cys_sf"/>
</dbReference>
<dbReference type="InterPro" id="IPR057885">
    <property type="entry name" value="Ig_VWDE"/>
</dbReference>
<evidence type="ECO:0000313" key="10">
    <source>
        <dbReference type="EMBL" id="KAG2459072.1"/>
    </source>
</evidence>
<dbReference type="EMBL" id="JAATIS010005477">
    <property type="protein sequence ID" value="KAG2459072.1"/>
    <property type="molecule type" value="Genomic_DNA"/>
</dbReference>
<dbReference type="Proteomes" id="UP000886611">
    <property type="component" value="Unassembled WGS sequence"/>
</dbReference>
<feature type="disulfide bond" evidence="6">
    <location>
        <begin position="1216"/>
        <end position="1225"/>
    </location>
</feature>
<dbReference type="GO" id="GO:0005509">
    <property type="term" value="F:calcium ion binding"/>
    <property type="evidence" value="ECO:0007669"/>
    <property type="project" value="InterPro"/>
</dbReference>
<dbReference type="SMART" id="SM00216">
    <property type="entry name" value="VWD"/>
    <property type="match status" value="1"/>
</dbReference>
<evidence type="ECO:0000256" key="4">
    <source>
        <dbReference type="ARBA" id="ARBA00023054"/>
    </source>
</evidence>
<keyword evidence="3" id="KW-0677">Repeat</keyword>
<comment type="caution">
    <text evidence="10">The sequence shown here is derived from an EMBL/GenBank/DDBJ whole genome shotgun (WGS) entry which is preliminary data.</text>
</comment>
<evidence type="ECO:0000256" key="7">
    <source>
        <dbReference type="SAM" id="MobiDB-lite"/>
    </source>
</evidence>
<keyword evidence="2" id="KW-0732">Signal</keyword>
<feature type="region of interest" description="Disordered" evidence="7">
    <location>
        <begin position="1278"/>
        <end position="1297"/>
    </location>
</feature>
<keyword evidence="1 6" id="KW-0245">EGF-like domain</keyword>
<organism evidence="10 11">
    <name type="scientific">Polypterus senegalus</name>
    <name type="common">Senegal bichir</name>
    <dbReference type="NCBI Taxonomy" id="55291"/>
    <lineage>
        <taxon>Eukaryota</taxon>
        <taxon>Metazoa</taxon>
        <taxon>Chordata</taxon>
        <taxon>Craniata</taxon>
        <taxon>Vertebrata</taxon>
        <taxon>Euteleostomi</taxon>
        <taxon>Actinopterygii</taxon>
        <taxon>Polypteriformes</taxon>
        <taxon>Polypteridae</taxon>
        <taxon>Polypterus</taxon>
    </lineage>
</organism>
<dbReference type="PANTHER" id="PTHR14949">
    <property type="entry name" value="EGF-LIKE-DOMAIN, MULTIPLE 7, 8"/>
    <property type="match status" value="1"/>
</dbReference>
<keyword evidence="5 6" id="KW-1015">Disulfide bond</keyword>
<keyword evidence="11" id="KW-1185">Reference proteome</keyword>